<name>A0A7D7SHM1_9NEIS</name>
<feature type="transmembrane region" description="Helical" evidence="1">
    <location>
        <begin position="139"/>
        <end position="158"/>
    </location>
</feature>
<dbReference type="RefSeq" id="WP_182122500.1">
    <property type="nucleotide sequence ID" value="NZ_CP059567.1"/>
</dbReference>
<feature type="transmembrane region" description="Helical" evidence="1">
    <location>
        <begin position="243"/>
        <end position="267"/>
    </location>
</feature>
<gene>
    <name evidence="2" type="ORF">H3L94_02320</name>
</gene>
<dbReference type="EMBL" id="CP059567">
    <property type="protein sequence ID" value="QMT40909.1"/>
    <property type="molecule type" value="Genomic_DNA"/>
</dbReference>
<dbReference type="Proteomes" id="UP000514752">
    <property type="component" value="Chromosome"/>
</dbReference>
<dbReference type="PANTHER" id="PTHR30569">
    <property type="entry name" value="CYTOSINE TRANSPORTER CODB"/>
    <property type="match status" value="1"/>
</dbReference>
<evidence type="ECO:0000313" key="2">
    <source>
        <dbReference type="EMBL" id="QMT40909.1"/>
    </source>
</evidence>
<feature type="transmembrane region" description="Helical" evidence="1">
    <location>
        <begin position="109"/>
        <end position="133"/>
    </location>
</feature>
<organism evidence="2 3">
    <name type="scientific">Neisseria shayeganii</name>
    <dbReference type="NCBI Taxonomy" id="607712"/>
    <lineage>
        <taxon>Bacteria</taxon>
        <taxon>Pseudomonadati</taxon>
        <taxon>Pseudomonadota</taxon>
        <taxon>Betaproteobacteria</taxon>
        <taxon>Neisseriales</taxon>
        <taxon>Neisseriaceae</taxon>
        <taxon>Neisseria</taxon>
    </lineage>
</organism>
<evidence type="ECO:0000256" key="1">
    <source>
        <dbReference type="SAM" id="Phobius"/>
    </source>
</evidence>
<feature type="transmembrane region" description="Helical" evidence="1">
    <location>
        <begin position="170"/>
        <end position="189"/>
    </location>
</feature>
<reference evidence="2 3" key="1">
    <citation type="submission" date="2020-07" db="EMBL/GenBank/DDBJ databases">
        <title>Genomic diversity of species in the Neisseriaceae family.</title>
        <authorList>
            <person name="Vincent A.T."/>
            <person name="Bernet E."/>
            <person name="Veyrier F.J."/>
        </authorList>
    </citation>
    <scope>NUCLEOTIDE SEQUENCE [LARGE SCALE GENOMIC DNA]</scope>
    <source>
        <strain evidence="2 3">DSM 22244</strain>
    </source>
</reference>
<proteinExistence type="predicted"/>
<feature type="transmembrane region" description="Helical" evidence="1">
    <location>
        <begin position="38"/>
        <end position="60"/>
    </location>
</feature>
<feature type="transmembrane region" description="Helical" evidence="1">
    <location>
        <begin position="397"/>
        <end position="419"/>
    </location>
</feature>
<feature type="transmembrane region" description="Helical" evidence="1">
    <location>
        <begin position="331"/>
        <end position="351"/>
    </location>
</feature>
<dbReference type="GO" id="GO:0015209">
    <property type="term" value="F:cytosine transmembrane transporter activity"/>
    <property type="evidence" value="ECO:0007669"/>
    <property type="project" value="InterPro"/>
</dbReference>
<feature type="transmembrane region" description="Helical" evidence="1">
    <location>
        <begin position="279"/>
        <end position="299"/>
    </location>
</feature>
<feature type="transmembrane region" description="Helical" evidence="1">
    <location>
        <begin position="425"/>
        <end position="442"/>
    </location>
</feature>
<keyword evidence="1" id="KW-0472">Membrane</keyword>
<dbReference type="AlphaFoldDB" id="A0A7D7SHM1"/>
<keyword evidence="1" id="KW-1133">Transmembrane helix</keyword>
<evidence type="ECO:0000313" key="3">
    <source>
        <dbReference type="Proteomes" id="UP000514752"/>
    </source>
</evidence>
<dbReference type="PANTHER" id="PTHR30569:SF0">
    <property type="entry name" value="CYTOSINE PERMEASE"/>
    <property type="match status" value="1"/>
</dbReference>
<keyword evidence="1" id="KW-0812">Transmembrane</keyword>
<accession>A0A7D7SHM1</accession>
<sequence>MAGVMQNPKPQAADDAVSDVSTEIVSEHDRASKGSLTMAWWAVCSAVFFIVVGIAMARAYGTMNAIIGLLVTVVCYSVITAVLTRYAIHTGLSVGLFSRVLFGAKGAALATLIFFATAIYYAVFEGAVIAVALNHMYPGISYTVAALIVVLYSVPLVFGSVQNWLDKFNGVLLPFYVLGLLGAVALATAKYGYSNDWLSMGPADASPWGWWNVCVYYMGVWVITMFAFDYARFGKKEDVQYHTLINFGAPFYLVAFVLSGLAGIYLVSIIPHGEELSEITIAFSLIELMGIFGLIFVWITQTRINTANYFVATTNMQAFFKDTLRLNWSKMVWAIVVGVVVFLLMLVDVFAYLLQALAYQGIFVVAWVAIALTHILHPRRIQIFGEVPQIRSAKLPAFERSGLVAWFGATIVGVILMNIGGVWTNWYATVTFFTAAILYALLMPKHKQNVIAD</sequence>
<feature type="transmembrane region" description="Helical" evidence="1">
    <location>
        <begin position="66"/>
        <end position="88"/>
    </location>
</feature>
<feature type="transmembrane region" description="Helical" evidence="1">
    <location>
        <begin position="357"/>
        <end position="376"/>
    </location>
</feature>
<dbReference type="InterPro" id="IPR030191">
    <property type="entry name" value="CodB"/>
</dbReference>
<feature type="transmembrane region" description="Helical" evidence="1">
    <location>
        <begin position="209"/>
        <end position="231"/>
    </location>
</feature>
<protein>
    <submittedName>
        <fullName evidence="2">Allantoin permease</fullName>
    </submittedName>
</protein>
<dbReference type="Gene3D" id="1.10.4160.10">
    <property type="entry name" value="Hydantoin permease"/>
    <property type="match status" value="1"/>
</dbReference>
<dbReference type="GO" id="GO:0005886">
    <property type="term" value="C:plasma membrane"/>
    <property type="evidence" value="ECO:0007669"/>
    <property type="project" value="TreeGrafter"/>
</dbReference>
<dbReference type="KEGG" id="nsg:H3L94_02320"/>